<dbReference type="EMBL" id="FNZU01000025">
    <property type="protein sequence ID" value="SEL39276.1"/>
    <property type="molecule type" value="Genomic_DNA"/>
</dbReference>
<dbReference type="InterPro" id="IPR009057">
    <property type="entry name" value="Homeodomain-like_sf"/>
</dbReference>
<dbReference type="Gene3D" id="1.10.10.10">
    <property type="entry name" value="Winged helix-like DNA-binding domain superfamily/Winged helix DNA-binding domain"/>
    <property type="match status" value="1"/>
</dbReference>
<dbReference type="Gene3D" id="3.40.50.10490">
    <property type="entry name" value="Glucose-6-phosphate isomerase like protein, domain 1"/>
    <property type="match status" value="1"/>
</dbReference>
<evidence type="ECO:0000259" key="1">
    <source>
        <dbReference type="PROSITE" id="PS51071"/>
    </source>
</evidence>
<evidence type="ECO:0000313" key="3">
    <source>
        <dbReference type="Proteomes" id="UP000199081"/>
    </source>
</evidence>
<evidence type="ECO:0000313" key="2">
    <source>
        <dbReference type="EMBL" id="SEL39276.1"/>
    </source>
</evidence>
<keyword evidence="3" id="KW-1185">Reference proteome</keyword>
<dbReference type="AlphaFoldDB" id="A0A1H7PUL8"/>
<proteinExistence type="predicted"/>
<dbReference type="GO" id="GO:1901135">
    <property type="term" value="P:carbohydrate derivative metabolic process"/>
    <property type="evidence" value="ECO:0007669"/>
    <property type="project" value="InterPro"/>
</dbReference>
<reference evidence="3" key="1">
    <citation type="submission" date="2016-10" db="EMBL/GenBank/DDBJ databases">
        <authorList>
            <person name="Varghese N."/>
            <person name="Submissions S."/>
        </authorList>
    </citation>
    <scope>NUCLEOTIDE SEQUENCE [LARGE SCALE GENOMIC DNA]</scope>
    <source>
        <strain evidence="3">DSM 19183</strain>
    </source>
</reference>
<feature type="domain" description="HTH rpiR-type" evidence="1">
    <location>
        <begin position="1"/>
        <end position="76"/>
    </location>
</feature>
<dbReference type="PANTHER" id="PTHR30514">
    <property type="entry name" value="GLUCOKINASE"/>
    <property type="match status" value="1"/>
</dbReference>
<organism evidence="2 3">
    <name type="scientific">Alkalibacterium pelagium</name>
    <dbReference type="NCBI Taxonomy" id="426702"/>
    <lineage>
        <taxon>Bacteria</taxon>
        <taxon>Bacillati</taxon>
        <taxon>Bacillota</taxon>
        <taxon>Bacilli</taxon>
        <taxon>Lactobacillales</taxon>
        <taxon>Carnobacteriaceae</taxon>
        <taxon>Alkalibacterium</taxon>
    </lineage>
</organism>
<dbReference type="InterPro" id="IPR000281">
    <property type="entry name" value="HTH_RpiR"/>
</dbReference>
<dbReference type="Pfam" id="PF01418">
    <property type="entry name" value="HTH_6"/>
    <property type="match status" value="1"/>
</dbReference>
<name>A0A1H7PUL8_9LACT</name>
<dbReference type="InterPro" id="IPR047640">
    <property type="entry name" value="RpiR-like"/>
</dbReference>
<dbReference type="STRING" id="426702.SAMN04488099_12515"/>
<protein>
    <submittedName>
        <fullName evidence="2">Transcriptional regulator, RpiR family</fullName>
    </submittedName>
</protein>
<dbReference type="Proteomes" id="UP000199081">
    <property type="component" value="Unassembled WGS sequence"/>
</dbReference>
<dbReference type="InterPro" id="IPR036388">
    <property type="entry name" value="WH-like_DNA-bd_sf"/>
</dbReference>
<dbReference type="GO" id="GO:0097367">
    <property type="term" value="F:carbohydrate derivative binding"/>
    <property type="evidence" value="ECO:0007669"/>
    <property type="project" value="InterPro"/>
</dbReference>
<dbReference type="PROSITE" id="PS51071">
    <property type="entry name" value="HTH_RPIR"/>
    <property type="match status" value="1"/>
</dbReference>
<dbReference type="OrthoDB" id="3684496at2"/>
<dbReference type="GO" id="GO:0003700">
    <property type="term" value="F:DNA-binding transcription factor activity"/>
    <property type="evidence" value="ECO:0007669"/>
    <property type="project" value="InterPro"/>
</dbReference>
<dbReference type="SUPFAM" id="SSF53697">
    <property type="entry name" value="SIS domain"/>
    <property type="match status" value="1"/>
</dbReference>
<dbReference type="SUPFAM" id="SSF46689">
    <property type="entry name" value="Homeodomain-like"/>
    <property type="match status" value="1"/>
</dbReference>
<accession>A0A1H7PUL8</accession>
<gene>
    <name evidence="2" type="ORF">SAMN04488099_12515</name>
</gene>
<dbReference type="GO" id="GO:0003677">
    <property type="term" value="F:DNA binding"/>
    <property type="evidence" value="ECO:0007669"/>
    <property type="project" value="InterPro"/>
</dbReference>
<dbReference type="InterPro" id="IPR046348">
    <property type="entry name" value="SIS_dom_sf"/>
</dbReference>
<sequence>MNLFAKINSLENKTNTEKEIIDFINKYPIEFNQMSIGEISERCYVSKASIYRLCNRLGYSGLNELKMMITASVSDKLVHENTKVDFNRPFEKEDSDFSVLTLIRELYEQTIYYSSTHLNMRELHYAIVELKKARNVILFVDEENYNIAEIFKNRMRTLGVHIDLPDSEYLKLSVAQTSSKEDAIIYATYSPKLNKHQEYFKTLIGNSSKIILISPPTNESFALRATHRLTINTGESPGHKITNFSNNLAFSFIYDVIYSLYFKKDYDINFENLKTLYMKQKSME</sequence>
<dbReference type="RefSeq" id="WP_091483109.1">
    <property type="nucleotide sequence ID" value="NZ_BJYC01000030.1"/>
</dbReference>
<dbReference type="PANTHER" id="PTHR30514:SF10">
    <property type="entry name" value="MURR_RPIR FAMILY TRANSCRIPTIONAL REGULATOR"/>
    <property type="match status" value="1"/>
</dbReference>